<evidence type="ECO:0000313" key="5">
    <source>
        <dbReference type="Proteomes" id="UP000183107"/>
    </source>
</evidence>
<dbReference type="PANTHER" id="PTHR46663">
    <property type="entry name" value="DIGUANYLATE CYCLASE DGCT-RELATED"/>
    <property type="match status" value="1"/>
</dbReference>
<dbReference type="NCBIfam" id="TIGR00254">
    <property type="entry name" value="GGDEF"/>
    <property type="match status" value="1"/>
</dbReference>
<keyword evidence="1" id="KW-0597">Phosphoprotein</keyword>
<dbReference type="InterPro" id="IPR043128">
    <property type="entry name" value="Rev_trsase/Diguanyl_cyclase"/>
</dbReference>
<dbReference type="EMBL" id="FOVJ01000005">
    <property type="protein sequence ID" value="SFN99047.1"/>
    <property type="molecule type" value="Genomic_DNA"/>
</dbReference>
<organism evidence="4 5">
    <name type="scientific">Nitrosospira briensis</name>
    <dbReference type="NCBI Taxonomy" id="35799"/>
    <lineage>
        <taxon>Bacteria</taxon>
        <taxon>Pseudomonadati</taxon>
        <taxon>Pseudomonadota</taxon>
        <taxon>Betaproteobacteria</taxon>
        <taxon>Nitrosomonadales</taxon>
        <taxon>Nitrosomonadaceae</taxon>
        <taxon>Nitrosospira</taxon>
    </lineage>
</organism>
<dbReference type="CDD" id="cd17551">
    <property type="entry name" value="REC_RpfG-like"/>
    <property type="match status" value="1"/>
</dbReference>
<dbReference type="Gene3D" id="3.30.70.270">
    <property type="match status" value="1"/>
</dbReference>
<proteinExistence type="predicted"/>
<dbReference type="GO" id="GO:0000160">
    <property type="term" value="P:phosphorelay signal transduction system"/>
    <property type="evidence" value="ECO:0007669"/>
    <property type="project" value="InterPro"/>
</dbReference>
<dbReference type="GO" id="GO:0003824">
    <property type="term" value="F:catalytic activity"/>
    <property type="evidence" value="ECO:0007669"/>
    <property type="project" value="UniProtKB-ARBA"/>
</dbReference>
<dbReference type="AlphaFoldDB" id="A0A1I5DIT3"/>
<feature type="modified residue" description="4-aspartylphosphate" evidence="1">
    <location>
        <position position="71"/>
    </location>
</feature>
<keyword evidence="5" id="KW-1185">Reference proteome</keyword>
<dbReference type="PROSITE" id="PS50887">
    <property type="entry name" value="GGDEF"/>
    <property type="match status" value="1"/>
</dbReference>
<dbReference type="SMART" id="SM00267">
    <property type="entry name" value="GGDEF"/>
    <property type="match status" value="1"/>
</dbReference>
<dbReference type="InterPro" id="IPR011006">
    <property type="entry name" value="CheY-like_superfamily"/>
</dbReference>
<dbReference type="InterPro" id="IPR029787">
    <property type="entry name" value="Nucleotide_cyclase"/>
</dbReference>
<protein>
    <submittedName>
        <fullName evidence="4">Diguanylate cyclase (GGDEF) domain-containing protein</fullName>
    </submittedName>
</protein>
<dbReference type="InterPro" id="IPR052163">
    <property type="entry name" value="DGC-Regulatory_Protein"/>
</dbReference>
<accession>A0A1I5DIT3</accession>
<dbReference type="SMART" id="SM00448">
    <property type="entry name" value="REC"/>
    <property type="match status" value="1"/>
</dbReference>
<dbReference type="PROSITE" id="PS50110">
    <property type="entry name" value="RESPONSE_REGULATORY"/>
    <property type="match status" value="1"/>
</dbReference>
<gene>
    <name evidence="4" type="ORF">SAMN05216386_2346</name>
</gene>
<dbReference type="Proteomes" id="UP000183107">
    <property type="component" value="Unassembled WGS sequence"/>
</dbReference>
<dbReference type="Pfam" id="PF00072">
    <property type="entry name" value="Response_reg"/>
    <property type="match status" value="1"/>
</dbReference>
<dbReference type="Pfam" id="PF00990">
    <property type="entry name" value="GGDEF"/>
    <property type="match status" value="1"/>
</dbReference>
<dbReference type="SUPFAM" id="SSF55073">
    <property type="entry name" value="Nucleotide cyclase"/>
    <property type="match status" value="1"/>
</dbReference>
<dbReference type="Gene3D" id="3.40.50.2300">
    <property type="match status" value="1"/>
</dbReference>
<evidence type="ECO:0000256" key="1">
    <source>
        <dbReference type="PROSITE-ProRule" id="PRU00169"/>
    </source>
</evidence>
<dbReference type="FunFam" id="3.30.70.270:FF:000001">
    <property type="entry name" value="Diguanylate cyclase domain protein"/>
    <property type="match status" value="1"/>
</dbReference>
<dbReference type="InterPro" id="IPR001789">
    <property type="entry name" value="Sig_transdc_resp-reg_receiver"/>
</dbReference>
<name>A0A1I5DIT3_9PROT</name>
<dbReference type="SUPFAM" id="SSF52172">
    <property type="entry name" value="CheY-like"/>
    <property type="match status" value="1"/>
</dbReference>
<dbReference type="STRING" id="1266925.GCA_000619905_02711"/>
<reference evidence="5" key="1">
    <citation type="submission" date="2016-10" db="EMBL/GenBank/DDBJ databases">
        <authorList>
            <person name="Varghese N."/>
        </authorList>
    </citation>
    <scope>NUCLEOTIDE SEQUENCE [LARGE SCALE GENOMIC DNA]</scope>
    <source>
        <strain evidence="5">Nsp8</strain>
    </source>
</reference>
<sequence length="322" mass="35756">MVYLDEHVSNMITEADIHSAKILIVDDQESNIQVLEGVLGAANYTSVSSTMDPYQVYDLHRQNHYDLILLDLKMAGMDGFQVLEALKNIEADSYLSVLVVTANPDYKLRALQSGAKDFISKPFDMAEVLARVHNLLEVRLLHQRARTYAKTQEFMALHDPLTGLANRRLLVERVSQAIIHAKRNSSIMAVMYLDLDGFRQINNTLGHEVGDLLLKLVAARLVAAVRQEDTVARLGGDEFVIAMPHVTNVNGVTLAAEKIIKTMSRPYTIQGHNINLTASAGIGLYPENGKDVKTLLKNADAALLDAKQANKNTYRISERAYS</sequence>
<dbReference type="PANTHER" id="PTHR46663:SF3">
    <property type="entry name" value="SLL0267 PROTEIN"/>
    <property type="match status" value="1"/>
</dbReference>
<evidence type="ECO:0000259" key="2">
    <source>
        <dbReference type="PROSITE" id="PS50110"/>
    </source>
</evidence>
<dbReference type="InterPro" id="IPR000160">
    <property type="entry name" value="GGDEF_dom"/>
</dbReference>
<feature type="domain" description="GGDEF" evidence="3">
    <location>
        <begin position="186"/>
        <end position="319"/>
    </location>
</feature>
<evidence type="ECO:0000259" key="3">
    <source>
        <dbReference type="PROSITE" id="PS50887"/>
    </source>
</evidence>
<feature type="domain" description="Response regulatory" evidence="2">
    <location>
        <begin position="21"/>
        <end position="136"/>
    </location>
</feature>
<evidence type="ECO:0000313" key="4">
    <source>
        <dbReference type="EMBL" id="SFN99047.1"/>
    </source>
</evidence>
<dbReference type="CDD" id="cd01949">
    <property type="entry name" value="GGDEF"/>
    <property type="match status" value="1"/>
</dbReference>